<keyword evidence="4" id="KW-0843">Virulence</keyword>
<dbReference type="AlphaFoldDB" id="A0A8T1U0B1"/>
<evidence type="ECO:0008006" key="7">
    <source>
        <dbReference type="Google" id="ProtNLM"/>
    </source>
</evidence>
<keyword evidence="3" id="KW-0964">Secreted</keyword>
<accession>A0A8T1U0B1</accession>
<evidence type="ECO:0000256" key="1">
    <source>
        <dbReference type="ARBA" id="ARBA00004613"/>
    </source>
</evidence>
<sequence length="159" mass="17512">MYSYTSTVVLADSINHDETQLKITNGLCHPYPAVDEDGNISGGLKHTGPRNGKCEGPALGSQIYSRTTWFSGLHAIMYAWYFPKRPNFRRTSLSTPTDNATPSSATIQGVPLSTIYLPKRYAPPHPKDSNGSSFKCTYTDTGLKATEDSGEFQDIVTWE</sequence>
<dbReference type="InterPro" id="IPR008701">
    <property type="entry name" value="NPP1"/>
</dbReference>
<evidence type="ECO:0000256" key="2">
    <source>
        <dbReference type="ARBA" id="ARBA00009520"/>
    </source>
</evidence>
<protein>
    <recommendedName>
        <fullName evidence="7">Necrosis inducing protein</fullName>
    </recommendedName>
</protein>
<name>A0A8T1U0B1_9STRA</name>
<dbReference type="Pfam" id="PF05630">
    <property type="entry name" value="NPP1"/>
    <property type="match status" value="1"/>
</dbReference>
<evidence type="ECO:0000313" key="5">
    <source>
        <dbReference type="EMBL" id="KAG6950430.1"/>
    </source>
</evidence>
<evidence type="ECO:0000313" key="6">
    <source>
        <dbReference type="Proteomes" id="UP000688947"/>
    </source>
</evidence>
<dbReference type="PANTHER" id="PTHR33657:SF8">
    <property type="entry name" value="DOMAIN PROTEIN, PUTATIVE (AFU_ORTHOLOGUE AFUA_5G00600)-RELATED"/>
    <property type="match status" value="1"/>
</dbReference>
<dbReference type="GO" id="GO:0005576">
    <property type="term" value="C:extracellular region"/>
    <property type="evidence" value="ECO:0007669"/>
    <property type="project" value="UniProtKB-SubCell"/>
</dbReference>
<evidence type="ECO:0000256" key="3">
    <source>
        <dbReference type="ARBA" id="ARBA00022525"/>
    </source>
</evidence>
<gene>
    <name evidence="5" type="ORF">JG687_00014263</name>
</gene>
<proteinExistence type="inferred from homology"/>
<dbReference type="EMBL" id="JAENGZ010001131">
    <property type="protein sequence ID" value="KAG6950430.1"/>
    <property type="molecule type" value="Genomic_DNA"/>
</dbReference>
<dbReference type="Proteomes" id="UP000688947">
    <property type="component" value="Unassembled WGS sequence"/>
</dbReference>
<comment type="similarity">
    <text evidence="2">Belongs to the Necrosis inducing protein (NPP1) family.</text>
</comment>
<dbReference type="OrthoDB" id="89086at2759"/>
<dbReference type="PANTHER" id="PTHR33657">
    <property type="entry name" value="DOMAIN PROTEIN, PUTATIVE (AFU_ORTHOLOGUE AFUA_5G00600)-RELATED"/>
    <property type="match status" value="1"/>
</dbReference>
<comment type="subcellular location">
    <subcellularLocation>
        <location evidence="1">Secreted</location>
    </subcellularLocation>
</comment>
<evidence type="ECO:0000256" key="4">
    <source>
        <dbReference type="ARBA" id="ARBA00023026"/>
    </source>
</evidence>
<reference evidence="5" key="1">
    <citation type="submission" date="2021-01" db="EMBL/GenBank/DDBJ databases">
        <title>Phytophthora aleatoria, a newly-described species from Pinus radiata is distinct from Phytophthora cactorum isolates based on comparative genomics.</title>
        <authorList>
            <person name="Mcdougal R."/>
            <person name="Panda P."/>
            <person name="Williams N."/>
            <person name="Studholme D.J."/>
        </authorList>
    </citation>
    <scope>NUCLEOTIDE SEQUENCE</scope>
    <source>
        <strain evidence="5">NZFS 3830</strain>
    </source>
</reference>
<organism evidence="5 6">
    <name type="scientific">Phytophthora cactorum</name>
    <dbReference type="NCBI Taxonomy" id="29920"/>
    <lineage>
        <taxon>Eukaryota</taxon>
        <taxon>Sar</taxon>
        <taxon>Stramenopiles</taxon>
        <taxon>Oomycota</taxon>
        <taxon>Peronosporomycetes</taxon>
        <taxon>Peronosporales</taxon>
        <taxon>Peronosporaceae</taxon>
        <taxon>Phytophthora</taxon>
    </lineage>
</organism>
<comment type="caution">
    <text evidence="5">The sequence shown here is derived from an EMBL/GenBank/DDBJ whole genome shotgun (WGS) entry which is preliminary data.</text>
</comment>